<protein>
    <recommendedName>
        <fullName evidence="3">Transposase</fullName>
    </recommendedName>
</protein>
<evidence type="ECO:0000313" key="2">
    <source>
        <dbReference type="Proteomes" id="UP000801492"/>
    </source>
</evidence>
<sequence>MGYFRIVSGSAPHHGTLYDSGNESFEEKSHGLSKYATWQVFSNKEETELEMYLKQSFLYGLTYMPTRKLAYKYATKLQKKFPVQWHVNQMAGTEWMRSLMKWYPRLSLRKAENTSTERASAFNKHNVDVFFNNYAEVQAKYKFKRSHIWNTDETGISTVIQAPRVIVQTGKRVIGQCVSTERDTTVLGKLMKNLGWASQEYIHTISPERARVEELEKTGH</sequence>
<reference evidence="1" key="1">
    <citation type="submission" date="2019-08" db="EMBL/GenBank/DDBJ databases">
        <title>The genome of the North American firefly Photinus pyralis.</title>
        <authorList>
            <consortium name="Photinus pyralis genome working group"/>
            <person name="Fallon T.R."/>
            <person name="Sander Lower S.E."/>
            <person name="Weng J.-K."/>
        </authorList>
    </citation>
    <scope>NUCLEOTIDE SEQUENCE</scope>
    <source>
        <strain evidence="1">TRF0915ILg1</strain>
        <tissue evidence="1">Whole body</tissue>
    </source>
</reference>
<keyword evidence="2" id="KW-1185">Reference proteome</keyword>
<name>A0A8K0G1F0_IGNLU</name>
<dbReference type="AlphaFoldDB" id="A0A8K0G1F0"/>
<organism evidence="1 2">
    <name type="scientific">Ignelater luminosus</name>
    <name type="common">Cucubano</name>
    <name type="synonym">Pyrophorus luminosus</name>
    <dbReference type="NCBI Taxonomy" id="2038154"/>
    <lineage>
        <taxon>Eukaryota</taxon>
        <taxon>Metazoa</taxon>
        <taxon>Ecdysozoa</taxon>
        <taxon>Arthropoda</taxon>
        <taxon>Hexapoda</taxon>
        <taxon>Insecta</taxon>
        <taxon>Pterygota</taxon>
        <taxon>Neoptera</taxon>
        <taxon>Endopterygota</taxon>
        <taxon>Coleoptera</taxon>
        <taxon>Polyphaga</taxon>
        <taxon>Elateriformia</taxon>
        <taxon>Elateroidea</taxon>
        <taxon>Elateridae</taxon>
        <taxon>Agrypninae</taxon>
        <taxon>Pyrophorini</taxon>
        <taxon>Ignelater</taxon>
    </lineage>
</organism>
<comment type="caution">
    <text evidence="1">The sequence shown here is derived from an EMBL/GenBank/DDBJ whole genome shotgun (WGS) entry which is preliminary data.</text>
</comment>
<evidence type="ECO:0000313" key="1">
    <source>
        <dbReference type="EMBL" id="KAF2882194.1"/>
    </source>
</evidence>
<proteinExistence type="predicted"/>
<gene>
    <name evidence="1" type="ORF">ILUMI_23982</name>
</gene>
<dbReference type="OrthoDB" id="8187571at2759"/>
<dbReference type="Proteomes" id="UP000801492">
    <property type="component" value="Unassembled WGS sequence"/>
</dbReference>
<dbReference type="EMBL" id="VTPC01090645">
    <property type="protein sequence ID" value="KAF2882194.1"/>
    <property type="molecule type" value="Genomic_DNA"/>
</dbReference>
<accession>A0A8K0G1F0</accession>
<evidence type="ECO:0008006" key="3">
    <source>
        <dbReference type="Google" id="ProtNLM"/>
    </source>
</evidence>